<sequence length="602" mass="67941">MMDQFHGALRQDDDQISTRHAHAPAPDGSRSAVLAPLRDPGFMDFSAYSASLVDRRGGNAHSQWYISDSQQRWSDPARHAYESAVETLRNELTPDEYQTIWLRSQTSMQDAQDAVTNALKEYQAKTKGSRVRTWLASCSSRVMYYGAIFDTFSQHHPEYVSLAWGTLKFLFIAVINHEELLVEISKTVSRIADVLPRTELHSVLYPTQRMQDAVSQLYAKIIEFIMMAVKWYKKGKLAHSLTAITKPFNLGFKPIIEDITERSRRIDELASAASKAELRDLHISIHGLNKTIVQLTEMVAFEQQQQALYSQSLLGLKEEHRQMFTNGQLEGIRTSVLLKDTPAAEDSLAWCRSMRNRRRQKAPTQLPVSELSKLKHWVSDPSSSLLLAEGQGVRTSSLDFAADFLDTVTEQGYPVLWALPSTVGGAGEENTGGASVQGILRSLISQALSLNPAVLSEGANPLTAKHFKTAASIQQWFKLLERCVSSFARLFIVIDIRAIQAAVEHEESETQHFTTSDFVERVSQLVAQRSHGGLKIVIVSWRFNMATSMDPDEVFRGMQISTDRGRKVERLMKQPKFRALFRRRHHMFSERFKSSVNVAPVE</sequence>
<name>A0A4T0W7R0_9PEZI</name>
<dbReference type="InterPro" id="IPR056125">
    <property type="entry name" value="DUF7708"/>
</dbReference>
<evidence type="ECO:0000313" key="4">
    <source>
        <dbReference type="Proteomes" id="UP000305883"/>
    </source>
</evidence>
<organism evidence="3 4">
    <name type="scientific">Colletotrichum higginsianum</name>
    <dbReference type="NCBI Taxonomy" id="80884"/>
    <lineage>
        <taxon>Eukaryota</taxon>
        <taxon>Fungi</taxon>
        <taxon>Dikarya</taxon>
        <taxon>Ascomycota</taxon>
        <taxon>Pezizomycotina</taxon>
        <taxon>Sordariomycetes</taxon>
        <taxon>Hypocreomycetidae</taxon>
        <taxon>Glomerellales</taxon>
        <taxon>Glomerellaceae</taxon>
        <taxon>Colletotrichum</taxon>
        <taxon>Colletotrichum destructivum species complex</taxon>
    </lineage>
</organism>
<dbReference type="OrthoDB" id="4835296at2759"/>
<evidence type="ECO:0000259" key="2">
    <source>
        <dbReference type="Pfam" id="PF24809"/>
    </source>
</evidence>
<accession>A0A4T0W7R0</accession>
<reference evidence="3 4" key="1">
    <citation type="journal article" date="2019" name="Genome Biol. Evol.">
        <title>Genomic Plasticity Mediated by Transposable Elements in the Plant Pathogenic Fungus Colletotrichum higginsianum.</title>
        <authorList>
            <person name="Tsushima A."/>
            <person name="Gan P."/>
            <person name="Kumakura N."/>
            <person name="Narusaka M."/>
            <person name="Takano Y."/>
            <person name="Narusaka Y."/>
            <person name="Shirasu K."/>
        </authorList>
    </citation>
    <scope>NUCLEOTIDE SEQUENCE [LARGE SCALE GENOMIC DNA]</scope>
    <source>
        <strain evidence="3 4">MAFF305635-RFP</strain>
    </source>
</reference>
<dbReference type="Pfam" id="PF24809">
    <property type="entry name" value="DUF7708"/>
    <property type="match status" value="1"/>
</dbReference>
<feature type="region of interest" description="Disordered" evidence="1">
    <location>
        <begin position="1"/>
        <end position="33"/>
    </location>
</feature>
<dbReference type="Proteomes" id="UP000305883">
    <property type="component" value="Unassembled WGS sequence"/>
</dbReference>
<proteinExistence type="predicted"/>
<dbReference type="AlphaFoldDB" id="A0A4T0W7R0"/>
<gene>
    <name evidence="3" type="ORF">CH35J_004297</name>
</gene>
<protein>
    <recommendedName>
        <fullName evidence="2">DUF7708 domain-containing protein</fullName>
    </recommendedName>
</protein>
<feature type="domain" description="DUF7708" evidence="2">
    <location>
        <begin position="133"/>
        <end position="278"/>
    </location>
</feature>
<evidence type="ECO:0000313" key="3">
    <source>
        <dbReference type="EMBL" id="TID01521.1"/>
    </source>
</evidence>
<evidence type="ECO:0000256" key="1">
    <source>
        <dbReference type="SAM" id="MobiDB-lite"/>
    </source>
</evidence>
<dbReference type="EMBL" id="MWPZ01000003">
    <property type="protein sequence ID" value="TID01521.1"/>
    <property type="molecule type" value="Genomic_DNA"/>
</dbReference>
<comment type="caution">
    <text evidence="3">The sequence shown here is derived from an EMBL/GenBank/DDBJ whole genome shotgun (WGS) entry which is preliminary data.</text>
</comment>